<reference evidence="2" key="1">
    <citation type="submission" date="2018-10" db="EMBL/GenBank/DDBJ databases">
        <title>Hidden diversity of soil giant viruses.</title>
        <authorList>
            <person name="Schulz F."/>
            <person name="Alteio L."/>
            <person name="Goudeau D."/>
            <person name="Ryan E.M."/>
            <person name="Malmstrom R.R."/>
            <person name="Blanchard J."/>
            <person name="Woyke T."/>
        </authorList>
    </citation>
    <scope>NUCLEOTIDE SEQUENCE</scope>
    <source>
        <strain evidence="2">HOV1</strain>
    </source>
</reference>
<dbReference type="InterPro" id="IPR018306">
    <property type="entry name" value="Phage_T5_Orf172_DNA-bd"/>
</dbReference>
<dbReference type="Pfam" id="PF13455">
    <property type="entry name" value="MUG113"/>
    <property type="match status" value="1"/>
</dbReference>
<proteinExistence type="predicted"/>
<feature type="domain" description="Bacteriophage T5 Orf172 DNA-binding" evidence="1">
    <location>
        <begin position="99"/>
        <end position="177"/>
    </location>
</feature>
<evidence type="ECO:0000259" key="1">
    <source>
        <dbReference type="SMART" id="SM00974"/>
    </source>
</evidence>
<accession>A0A3G5A4C3</accession>
<dbReference type="EMBL" id="MK072337">
    <property type="protein sequence ID" value="AYV82086.1"/>
    <property type="molecule type" value="Genomic_DNA"/>
</dbReference>
<name>A0A3G5A4C3_9VIRU</name>
<dbReference type="SMART" id="SM00974">
    <property type="entry name" value="T5orf172"/>
    <property type="match status" value="1"/>
</dbReference>
<gene>
    <name evidence="2" type="ORF">Homavirus6_7</name>
</gene>
<sequence length="472" mass="55750">MIGLPVNYKNKKLTDEILNEIYKIQIHNIYKSNINKLAKLYFSDKEKFINDTLNSISNIEDNLELLKFIDELTIEIYNGSFDNGKKGILYCLYNKFYDFVGENVYKLGYTKNLKKRLSSYTTCYLENMVVKASTTILQNAFFAETILFHILDKYRIKKNREFFKCPLDEIKKVFSQVEDMFKTKQNIIIAPNAFNNIKIDILNLLDNKDLKTTLIKSIQSISALKLEMHKIDIYKILEIGEKDIIDINLIDANINKYQQITQIFELPKLSHIFLKDLNSMTNVYKFNNSLLYFNEEIPHNDILDQDILDIYLKKCTILKDMIKLFWLDGILCNKTIKIITSKTNFPLDQKTYIDTNKNDIFKLFEQMKRKVVPKTSYQIIDCIKTLMQELFGNFIFLEISGRKNKRHRNIYTNYYNVTINPTKYIELVLHKSIKSDQVFTNKDINIIKTKWGDYDCAYSDIHGYNKISDMIQ</sequence>
<organism evidence="2">
    <name type="scientific">Homavirus sp</name>
    <dbReference type="NCBI Taxonomy" id="2487769"/>
    <lineage>
        <taxon>Viruses</taxon>
        <taxon>Varidnaviria</taxon>
        <taxon>Bamfordvirae</taxon>
        <taxon>Nucleocytoviricota</taxon>
        <taxon>Megaviricetes</taxon>
        <taxon>Imitervirales</taxon>
        <taxon>Mimiviridae</taxon>
        <taxon>Klosneuvirinae</taxon>
    </lineage>
</organism>
<protein>
    <recommendedName>
        <fullName evidence="1">Bacteriophage T5 Orf172 DNA-binding domain-containing protein</fullName>
    </recommendedName>
</protein>
<evidence type="ECO:0000313" key="2">
    <source>
        <dbReference type="EMBL" id="AYV82086.1"/>
    </source>
</evidence>